<dbReference type="EMBL" id="MW030579">
    <property type="protein sequence ID" value="QPI16562.1"/>
    <property type="molecule type" value="Genomic_DNA"/>
</dbReference>
<organism evidence="1">
    <name type="scientific">Virus NIOZ-UU159</name>
    <dbReference type="NCBI Taxonomy" id="2763270"/>
    <lineage>
        <taxon>Viruses</taxon>
    </lineage>
</organism>
<reference evidence="1" key="1">
    <citation type="submission" date="2020-08" db="EMBL/GenBank/DDBJ databases">
        <title>Bridging the membrane lipid divide: bacteria of the FCB group superphylum have the potential to synthesize archaeal ether lipids.</title>
        <authorList>
            <person name="Villanueva L."/>
            <person name="von Meijenfeldt F.A.B."/>
            <person name="Westbye A.B."/>
            <person name="Yadav S."/>
            <person name="Hopmans E.C."/>
            <person name="Dutilh B.E."/>
            <person name="Sinninghe Damste J.S."/>
        </authorList>
    </citation>
    <scope>NUCLEOTIDE SEQUENCE</scope>
    <source>
        <strain evidence="1">NIOZ-UU159</strain>
    </source>
</reference>
<protein>
    <submittedName>
        <fullName evidence="1">Uncharacterized protein</fullName>
    </submittedName>
</protein>
<proteinExistence type="predicted"/>
<name>A0A7S9SUG4_9VIRU</name>
<sequence length="69" mass="8306">MHNLVKQKPQELSQEQKDLLEKINKCCIEIAKKNNYNIKFDKIEFLEKKGFYEDYSTNLFKSLKSEHHS</sequence>
<accession>A0A7S9SUG4</accession>
<evidence type="ECO:0000313" key="1">
    <source>
        <dbReference type="EMBL" id="QPI16562.1"/>
    </source>
</evidence>
<gene>
    <name evidence="1" type="ORF">NIOZUU159_00051</name>
</gene>